<name>A0A6J1D8G5_MOMCH</name>
<feature type="compositionally biased region" description="Polar residues" evidence="10">
    <location>
        <begin position="417"/>
        <end position="433"/>
    </location>
</feature>
<evidence type="ECO:0000256" key="6">
    <source>
        <dbReference type="ARBA" id="ARBA00023015"/>
    </source>
</evidence>
<evidence type="ECO:0000256" key="1">
    <source>
        <dbReference type="ARBA" id="ARBA00004604"/>
    </source>
</evidence>
<keyword evidence="6" id="KW-0805">Transcription regulation</keyword>
<dbReference type="PANTHER" id="PTHR31576">
    <property type="entry name" value="TATA BOX-BINDING PROTEIN-ASSOCIATED FACTOR RNA POLYMERASE I SUBUNIT B"/>
    <property type="match status" value="1"/>
</dbReference>
<evidence type="ECO:0000256" key="4">
    <source>
        <dbReference type="ARBA" id="ARBA00022771"/>
    </source>
</evidence>
<evidence type="ECO:0000256" key="2">
    <source>
        <dbReference type="ARBA" id="ARBA00006899"/>
    </source>
</evidence>
<evidence type="ECO:0000256" key="8">
    <source>
        <dbReference type="ARBA" id="ARBA00023163"/>
    </source>
</evidence>
<evidence type="ECO:0000256" key="5">
    <source>
        <dbReference type="ARBA" id="ARBA00022833"/>
    </source>
</evidence>
<dbReference type="PANTHER" id="PTHR31576:SF2">
    <property type="entry name" value="TATA BOX-BINDING PROTEIN-ASSOCIATED FACTOR RNA POLYMERASE I SUBUNIT B"/>
    <property type="match status" value="1"/>
</dbReference>
<feature type="compositionally biased region" description="Low complexity" evidence="10">
    <location>
        <begin position="577"/>
        <end position="594"/>
    </location>
</feature>
<dbReference type="InterPro" id="IPR033599">
    <property type="entry name" value="TAF1B/Rrn7"/>
</dbReference>
<dbReference type="GO" id="GO:0042790">
    <property type="term" value="P:nucleolar large rRNA transcription by RNA polymerase I"/>
    <property type="evidence" value="ECO:0007669"/>
    <property type="project" value="TreeGrafter"/>
</dbReference>
<dbReference type="GeneID" id="111018221"/>
<feature type="domain" description="Rrn7/TAF1B C-terminal cyclin" evidence="12">
    <location>
        <begin position="313"/>
        <end position="404"/>
    </location>
</feature>
<dbReference type="GO" id="GO:0001164">
    <property type="term" value="F:RNA polymerase I core promoter sequence-specific DNA binding"/>
    <property type="evidence" value="ECO:0007669"/>
    <property type="project" value="InterPro"/>
</dbReference>
<dbReference type="Pfam" id="PF20645">
    <property type="entry name" value="Rrn7_cyclin_C"/>
    <property type="match status" value="1"/>
</dbReference>
<feature type="compositionally biased region" description="Basic and acidic residues" evidence="10">
    <location>
        <begin position="548"/>
        <end position="576"/>
    </location>
</feature>
<evidence type="ECO:0000259" key="11">
    <source>
        <dbReference type="Pfam" id="PF20644"/>
    </source>
</evidence>
<organism evidence="13 14">
    <name type="scientific">Momordica charantia</name>
    <name type="common">Bitter gourd</name>
    <name type="synonym">Balsam pear</name>
    <dbReference type="NCBI Taxonomy" id="3673"/>
    <lineage>
        <taxon>Eukaryota</taxon>
        <taxon>Viridiplantae</taxon>
        <taxon>Streptophyta</taxon>
        <taxon>Embryophyta</taxon>
        <taxon>Tracheophyta</taxon>
        <taxon>Spermatophyta</taxon>
        <taxon>Magnoliopsida</taxon>
        <taxon>eudicotyledons</taxon>
        <taxon>Gunneridae</taxon>
        <taxon>Pentapetalae</taxon>
        <taxon>rosids</taxon>
        <taxon>fabids</taxon>
        <taxon>Cucurbitales</taxon>
        <taxon>Cucurbitaceae</taxon>
        <taxon>Momordiceae</taxon>
        <taxon>Momordica</taxon>
    </lineage>
</organism>
<comment type="similarity">
    <text evidence="2">Belongs to the RRN7/TAF1B family.</text>
</comment>
<sequence length="736" mass="82411">MADPRNLSCYNCGSVGLTDGFDGFFYCLQCGSQADDIIDTGVADEDLLLRDAGERGGPIYSQSHTRRRIPAVLKVEPLSQSQPQALFGAAHSQFWDSLNLKEEGDAVALLDDGVGPTGPEDFGSGGVLSGAPSFEEYAEEVRMRYVMGLQLMVELQCEALVKEFKASPVICGLAASIWLRFVTATRVFDEDWAFEAVQDSESQCQDPGNIRPVSSRHKAEPHNLFGQRVVVVWVKSLRKKIPLSCTLAISFLACHVAREAILPTDIMKWSLEGKLPYFAAFIDIENRIGQTSRACPISSKHMYRPSRIPPLQKLESLAASIAHTIGLNLPPVNFHLIACRYLDKLSLPVEKILHHACRIYEWSMPPDLWLSTNELRLPSRVCVMSILIIAMRILYDLHGFGEWEKSLSINCASSFPPNQKTHSSPAHNFSNTQADRENGSGFTSHNVDNLSASVENLNLHKPELTTTEFLSKIEARYYEIAETYEYSRDLPTYLQHCKDVVFAGLESLFEDHEEEKMIEQFWNYYQNQKEDSEQTEDVDQNAASNQKRLREGSADRLSNESKKPRGEEGISRESSDNKTSNSNNSQQSHSSKSSEGGDEEELSSKDKAPAQTSIDASVKRLKLDMEEKRFCYIPPRVNPKRFGYLHYSRKIDGGALTYAAHADYYILLRACARAAQIDIRIMHIGVLSLEKRLSWLEARIHHSLHLTPSGVSCEFCSDVVPENATVDSIGLSDLNI</sequence>
<dbReference type="GO" id="GO:0008270">
    <property type="term" value="F:zinc ion binding"/>
    <property type="evidence" value="ECO:0007669"/>
    <property type="project" value="UniProtKB-KW"/>
</dbReference>
<feature type="region of interest" description="Disordered" evidence="10">
    <location>
        <begin position="529"/>
        <end position="613"/>
    </location>
</feature>
<reference evidence="14" key="1">
    <citation type="submission" date="2025-08" db="UniProtKB">
        <authorList>
            <consortium name="RefSeq"/>
        </authorList>
    </citation>
    <scope>IDENTIFICATION</scope>
    <source>
        <strain evidence="14">OHB3-1</strain>
    </source>
</reference>
<keyword evidence="8" id="KW-0804">Transcription</keyword>
<dbReference type="KEGG" id="mcha:111018221"/>
<keyword evidence="7" id="KW-0238">DNA-binding</keyword>
<keyword evidence="13" id="KW-1185">Reference proteome</keyword>
<evidence type="ECO:0000313" key="14">
    <source>
        <dbReference type="RefSeq" id="XP_022149924.1"/>
    </source>
</evidence>
<evidence type="ECO:0000256" key="7">
    <source>
        <dbReference type="ARBA" id="ARBA00023125"/>
    </source>
</evidence>
<dbReference type="InterPro" id="IPR048538">
    <property type="entry name" value="Rrn7_cyclin_C"/>
</dbReference>
<feature type="domain" description="Rrn7/TAF1B N-terminal cyclin" evidence="11">
    <location>
        <begin position="149"/>
        <end position="281"/>
    </location>
</feature>
<proteinExistence type="inferred from homology"/>
<evidence type="ECO:0000259" key="12">
    <source>
        <dbReference type="Pfam" id="PF20645"/>
    </source>
</evidence>
<evidence type="ECO:0000313" key="13">
    <source>
        <dbReference type="Proteomes" id="UP000504603"/>
    </source>
</evidence>
<keyword evidence="9" id="KW-0539">Nucleus</keyword>
<dbReference type="AlphaFoldDB" id="A0A6J1D8G5"/>
<evidence type="ECO:0000256" key="9">
    <source>
        <dbReference type="ARBA" id="ARBA00023242"/>
    </source>
</evidence>
<dbReference type="Proteomes" id="UP000504603">
    <property type="component" value="Unplaced"/>
</dbReference>
<dbReference type="RefSeq" id="XP_022149924.1">
    <property type="nucleotide sequence ID" value="XM_022294232.1"/>
</dbReference>
<gene>
    <name evidence="14" type="primary">LOC111018221</name>
</gene>
<comment type="subcellular location">
    <subcellularLocation>
        <location evidence="1">Nucleus</location>
        <location evidence="1">Nucleolus</location>
    </subcellularLocation>
</comment>
<keyword evidence="4" id="KW-0863">Zinc-finger</keyword>
<dbReference type="OrthoDB" id="10069252at2759"/>
<keyword evidence="3" id="KW-0479">Metal-binding</keyword>
<feature type="region of interest" description="Disordered" evidence="10">
    <location>
        <begin position="417"/>
        <end position="445"/>
    </location>
</feature>
<dbReference type="GO" id="GO:0070860">
    <property type="term" value="C:RNA polymerase I core factor complex"/>
    <property type="evidence" value="ECO:0007669"/>
    <property type="project" value="InterPro"/>
</dbReference>
<dbReference type="InterPro" id="IPR048540">
    <property type="entry name" value="Rrn7_cyclin_N"/>
</dbReference>
<keyword evidence="5" id="KW-0862">Zinc</keyword>
<dbReference type="Pfam" id="PF20644">
    <property type="entry name" value="Rrn7_cyclin_N"/>
    <property type="match status" value="1"/>
</dbReference>
<accession>A0A6J1D8G5</accession>
<evidence type="ECO:0000256" key="3">
    <source>
        <dbReference type="ARBA" id="ARBA00022723"/>
    </source>
</evidence>
<protein>
    <submittedName>
        <fullName evidence="14">TATA box-binding protein-associated factor RNA polymerase I subunit B</fullName>
    </submittedName>
</protein>
<evidence type="ECO:0000256" key="10">
    <source>
        <dbReference type="SAM" id="MobiDB-lite"/>
    </source>
</evidence>